<dbReference type="RefSeq" id="WP_210683386.1">
    <property type="nucleotide sequence ID" value="NZ_JAGMWN010000011.1"/>
</dbReference>
<name>A0A8J7S1U2_9PROT</name>
<dbReference type="EMBL" id="JAGMWN010000011">
    <property type="protein sequence ID" value="MBP5858797.1"/>
    <property type="molecule type" value="Genomic_DNA"/>
</dbReference>
<evidence type="ECO:0000256" key="1">
    <source>
        <dbReference type="SAM" id="MobiDB-lite"/>
    </source>
</evidence>
<feature type="signal peptide" evidence="2">
    <location>
        <begin position="1"/>
        <end position="29"/>
    </location>
</feature>
<evidence type="ECO:0000313" key="4">
    <source>
        <dbReference type="Proteomes" id="UP000672602"/>
    </source>
</evidence>
<evidence type="ECO:0000256" key="2">
    <source>
        <dbReference type="SAM" id="SignalP"/>
    </source>
</evidence>
<sequence>MGRFRTPLLMPTAALAFAAALALPGLARAEDKSADDLAREGLGKIVSALEMLIATIPTYEMPEVLPNGDIIIRRRGSDGSGNDSAGKNDEDDGAPKPI</sequence>
<evidence type="ECO:0000313" key="3">
    <source>
        <dbReference type="EMBL" id="MBP5858797.1"/>
    </source>
</evidence>
<accession>A0A8J7S1U2</accession>
<comment type="caution">
    <text evidence="3">The sequence shown here is derived from an EMBL/GenBank/DDBJ whole genome shotgun (WGS) entry which is preliminary data.</text>
</comment>
<proteinExistence type="predicted"/>
<dbReference type="Proteomes" id="UP000672602">
    <property type="component" value="Unassembled WGS sequence"/>
</dbReference>
<keyword evidence="4" id="KW-1185">Reference proteome</keyword>
<dbReference type="AlphaFoldDB" id="A0A8J7S1U2"/>
<reference evidence="3" key="1">
    <citation type="submission" date="2021-04" db="EMBL/GenBank/DDBJ databases">
        <authorList>
            <person name="Zhang D.-C."/>
        </authorList>
    </citation>
    <scope>NUCLEOTIDE SEQUENCE</scope>
    <source>
        <strain evidence="3">CGMCC 1.15697</strain>
    </source>
</reference>
<organism evidence="3 4">
    <name type="scientific">Marivibrio halodurans</name>
    <dbReference type="NCBI Taxonomy" id="2039722"/>
    <lineage>
        <taxon>Bacteria</taxon>
        <taxon>Pseudomonadati</taxon>
        <taxon>Pseudomonadota</taxon>
        <taxon>Alphaproteobacteria</taxon>
        <taxon>Rhodospirillales</taxon>
        <taxon>Rhodospirillaceae</taxon>
        <taxon>Marivibrio</taxon>
    </lineage>
</organism>
<evidence type="ECO:0008006" key="5">
    <source>
        <dbReference type="Google" id="ProtNLM"/>
    </source>
</evidence>
<protein>
    <recommendedName>
        <fullName evidence="5">AAA+ family ATPase</fullName>
    </recommendedName>
</protein>
<feature type="chain" id="PRO_5035319951" description="AAA+ family ATPase" evidence="2">
    <location>
        <begin position="30"/>
        <end position="98"/>
    </location>
</feature>
<keyword evidence="2" id="KW-0732">Signal</keyword>
<feature type="region of interest" description="Disordered" evidence="1">
    <location>
        <begin position="71"/>
        <end position="98"/>
    </location>
</feature>
<gene>
    <name evidence="3" type="ORF">KAJ83_17395</name>
</gene>